<organism evidence="1 2">
    <name type="scientific">Ceratodon purpureus</name>
    <name type="common">Fire moss</name>
    <name type="synonym">Dicranum purpureum</name>
    <dbReference type="NCBI Taxonomy" id="3225"/>
    <lineage>
        <taxon>Eukaryota</taxon>
        <taxon>Viridiplantae</taxon>
        <taxon>Streptophyta</taxon>
        <taxon>Embryophyta</taxon>
        <taxon>Bryophyta</taxon>
        <taxon>Bryophytina</taxon>
        <taxon>Bryopsida</taxon>
        <taxon>Dicranidae</taxon>
        <taxon>Pseudoditrichales</taxon>
        <taxon>Ditrichaceae</taxon>
        <taxon>Ceratodon</taxon>
    </lineage>
</organism>
<evidence type="ECO:0000313" key="1">
    <source>
        <dbReference type="EMBL" id="KAG0567720.1"/>
    </source>
</evidence>
<sequence length="169" mass="19711">MCSGRQARSDPPSPDALPMLLNLYILSHREDSPSRYTRNDATPHSLGRCREWTSPLQSGFKWECLREENSSSGTSTMYQHLHANYNQVLDKYGYAHKALASFKTQRIRKDTSDPLGLKDETMPKEHNLADDTSDLTFQEREFLRNKERVEQQEDLKQKTQPYYILRRAT</sequence>
<gene>
    <name evidence="1" type="ORF">KC19_7G155600</name>
</gene>
<name>A0A8T0H912_CERPU</name>
<accession>A0A8T0H912</accession>
<protein>
    <submittedName>
        <fullName evidence="1">Uncharacterized protein</fullName>
    </submittedName>
</protein>
<dbReference type="Proteomes" id="UP000822688">
    <property type="component" value="Chromosome 7"/>
</dbReference>
<reference evidence="1" key="1">
    <citation type="submission" date="2020-06" db="EMBL/GenBank/DDBJ databases">
        <title>WGS assembly of Ceratodon purpureus strain R40.</title>
        <authorList>
            <person name="Carey S.B."/>
            <person name="Jenkins J."/>
            <person name="Shu S."/>
            <person name="Lovell J.T."/>
            <person name="Sreedasyam A."/>
            <person name="Maumus F."/>
            <person name="Tiley G.P."/>
            <person name="Fernandez-Pozo N."/>
            <person name="Barry K."/>
            <person name="Chen C."/>
            <person name="Wang M."/>
            <person name="Lipzen A."/>
            <person name="Daum C."/>
            <person name="Saski C.A."/>
            <person name="Payton A.C."/>
            <person name="Mcbreen J.C."/>
            <person name="Conrad R.E."/>
            <person name="Kollar L.M."/>
            <person name="Olsson S."/>
            <person name="Huttunen S."/>
            <person name="Landis J.B."/>
            <person name="Wickett N.J."/>
            <person name="Johnson M.G."/>
            <person name="Rensing S.A."/>
            <person name="Grimwood J."/>
            <person name="Schmutz J."/>
            <person name="Mcdaniel S.F."/>
        </authorList>
    </citation>
    <scope>NUCLEOTIDE SEQUENCE</scope>
    <source>
        <strain evidence="1">R40</strain>
    </source>
</reference>
<evidence type="ECO:0000313" key="2">
    <source>
        <dbReference type="Proteomes" id="UP000822688"/>
    </source>
</evidence>
<proteinExistence type="predicted"/>
<keyword evidence="2" id="KW-1185">Reference proteome</keyword>
<comment type="caution">
    <text evidence="1">The sequence shown here is derived from an EMBL/GenBank/DDBJ whole genome shotgun (WGS) entry which is preliminary data.</text>
</comment>
<dbReference type="AlphaFoldDB" id="A0A8T0H912"/>
<dbReference type="EMBL" id="CM026428">
    <property type="protein sequence ID" value="KAG0567720.1"/>
    <property type="molecule type" value="Genomic_DNA"/>
</dbReference>